<proteinExistence type="predicted"/>
<dbReference type="InterPro" id="IPR001611">
    <property type="entry name" value="Leu-rich_rpt"/>
</dbReference>
<keyword evidence="4" id="KW-1185">Reference proteome</keyword>
<reference evidence="3" key="1">
    <citation type="submission" date="2025-08" db="UniProtKB">
        <authorList>
            <consortium name="Ensembl"/>
        </authorList>
    </citation>
    <scope>IDENTIFICATION</scope>
</reference>
<reference evidence="3" key="2">
    <citation type="submission" date="2025-09" db="UniProtKB">
        <authorList>
            <consortium name="Ensembl"/>
        </authorList>
    </citation>
    <scope>IDENTIFICATION</scope>
</reference>
<name>A0A8C1MPX4_CYPCA</name>
<dbReference type="AlphaFoldDB" id="A0A8C1MPX4"/>
<keyword evidence="1" id="KW-0433">Leucine-rich repeat</keyword>
<evidence type="ECO:0000313" key="4">
    <source>
        <dbReference type="Proteomes" id="UP000694427"/>
    </source>
</evidence>
<dbReference type="SUPFAM" id="SSF52047">
    <property type="entry name" value="RNI-like"/>
    <property type="match status" value="1"/>
</dbReference>
<dbReference type="Gene3D" id="3.80.10.10">
    <property type="entry name" value="Ribonuclease Inhibitor"/>
    <property type="match status" value="2"/>
</dbReference>
<keyword evidence="2" id="KW-0677">Repeat</keyword>
<dbReference type="SMART" id="SM00368">
    <property type="entry name" value="LRR_RI"/>
    <property type="match status" value="7"/>
</dbReference>
<dbReference type="Pfam" id="PF13516">
    <property type="entry name" value="LRR_6"/>
    <property type="match status" value="4"/>
</dbReference>
<evidence type="ECO:0000313" key="3">
    <source>
        <dbReference type="Ensembl" id="ENSCCRP00010079273.1"/>
    </source>
</evidence>
<dbReference type="FunFam" id="3.80.10.10:FF:000558">
    <property type="entry name" value="Si:ch211-11p18.6"/>
    <property type="match status" value="1"/>
</dbReference>
<sequence>MCFFLYSSRLSDCSITEEGYKALASALRSNPSHLIELDLTGNDPGQSGVKELSDLLQVKNCKLKTLRFLGPAAEEACKYLNEVLHIKNLLLLRELNLSEHELGDTRVNQIAALLQDKHCTLNTLMLNNNSITEEGCAALISAFDSNPSNLIELDLSGNKLGNSGMKKICLLLKNPQCKFKKLKLSDCSITEEGYKALASALRSNPSHLIELDLTGNDPGQSGVKQLSDLLQDPDCKLKTLR</sequence>
<evidence type="ECO:0000256" key="2">
    <source>
        <dbReference type="ARBA" id="ARBA00022737"/>
    </source>
</evidence>
<protein>
    <submittedName>
        <fullName evidence="3">Uncharacterized protein</fullName>
    </submittedName>
</protein>
<dbReference type="InterPro" id="IPR051261">
    <property type="entry name" value="NLR"/>
</dbReference>
<organism evidence="3 4">
    <name type="scientific">Cyprinus carpio</name>
    <name type="common">Common carp</name>
    <dbReference type="NCBI Taxonomy" id="7962"/>
    <lineage>
        <taxon>Eukaryota</taxon>
        <taxon>Metazoa</taxon>
        <taxon>Chordata</taxon>
        <taxon>Craniata</taxon>
        <taxon>Vertebrata</taxon>
        <taxon>Euteleostomi</taxon>
        <taxon>Actinopterygii</taxon>
        <taxon>Neopterygii</taxon>
        <taxon>Teleostei</taxon>
        <taxon>Ostariophysi</taxon>
        <taxon>Cypriniformes</taxon>
        <taxon>Cyprinidae</taxon>
        <taxon>Cyprininae</taxon>
        <taxon>Cyprinus</taxon>
    </lineage>
</organism>
<dbReference type="PANTHER" id="PTHR24106">
    <property type="entry name" value="NACHT, LRR AND CARD DOMAINS-CONTAINING"/>
    <property type="match status" value="1"/>
</dbReference>
<evidence type="ECO:0000256" key="1">
    <source>
        <dbReference type="ARBA" id="ARBA00022614"/>
    </source>
</evidence>
<dbReference type="Ensembl" id="ENSCCRT00010087949.1">
    <property type="protein sequence ID" value="ENSCCRP00010079273.1"/>
    <property type="gene ID" value="ENSCCRG00010034639.1"/>
</dbReference>
<dbReference type="Proteomes" id="UP000694427">
    <property type="component" value="Unplaced"/>
</dbReference>
<dbReference type="InterPro" id="IPR032675">
    <property type="entry name" value="LRR_dom_sf"/>
</dbReference>
<accession>A0A8C1MPX4</accession>